<feature type="transmembrane region" description="Helical" evidence="6">
    <location>
        <begin position="499"/>
        <end position="522"/>
    </location>
</feature>
<evidence type="ECO:0000256" key="1">
    <source>
        <dbReference type="ARBA" id="ARBA00004141"/>
    </source>
</evidence>
<dbReference type="VEuPathDB" id="FungiDB:A1Q1_03874"/>
<keyword evidence="5 6" id="KW-0472">Membrane</keyword>
<evidence type="ECO:0000256" key="4">
    <source>
        <dbReference type="ARBA" id="ARBA00022989"/>
    </source>
</evidence>
<dbReference type="GeneID" id="25987387"/>
<organism evidence="7 8">
    <name type="scientific">Trichosporon asahii var. asahii (strain ATCC 90039 / CBS 2479 / JCM 2466 / KCTC 7840 / NBRC 103889/ NCYC 2677 / UAMH 7654)</name>
    <name type="common">Yeast</name>
    <dbReference type="NCBI Taxonomy" id="1186058"/>
    <lineage>
        <taxon>Eukaryota</taxon>
        <taxon>Fungi</taxon>
        <taxon>Dikarya</taxon>
        <taxon>Basidiomycota</taxon>
        <taxon>Agaricomycotina</taxon>
        <taxon>Tremellomycetes</taxon>
        <taxon>Trichosporonales</taxon>
        <taxon>Trichosporonaceae</taxon>
        <taxon>Trichosporon</taxon>
    </lineage>
</organism>
<dbReference type="KEGG" id="tasa:A1Q1_03874"/>
<feature type="transmembrane region" description="Helical" evidence="6">
    <location>
        <begin position="439"/>
        <end position="458"/>
    </location>
</feature>
<keyword evidence="4 6" id="KW-1133">Transmembrane helix</keyword>
<evidence type="ECO:0000256" key="6">
    <source>
        <dbReference type="SAM" id="Phobius"/>
    </source>
</evidence>
<dbReference type="PANTHER" id="PTHR10383:SF9">
    <property type="entry name" value="SERINE INCORPORATOR, ISOFORM F"/>
    <property type="match status" value="1"/>
</dbReference>
<proteinExistence type="inferred from homology"/>
<dbReference type="PANTHER" id="PTHR10383">
    <property type="entry name" value="SERINE INCORPORATOR"/>
    <property type="match status" value="1"/>
</dbReference>
<dbReference type="GO" id="GO:0016020">
    <property type="term" value="C:membrane"/>
    <property type="evidence" value="ECO:0007669"/>
    <property type="project" value="UniProtKB-SubCell"/>
</dbReference>
<evidence type="ECO:0000313" key="8">
    <source>
        <dbReference type="Proteomes" id="UP000002748"/>
    </source>
</evidence>
<evidence type="ECO:0000256" key="3">
    <source>
        <dbReference type="ARBA" id="ARBA00022692"/>
    </source>
</evidence>
<dbReference type="AlphaFoldDB" id="J5QH55"/>
<feature type="transmembrane region" description="Helical" evidence="6">
    <location>
        <begin position="224"/>
        <end position="251"/>
    </location>
</feature>
<dbReference type="OrthoDB" id="5963193at2759"/>
<feature type="transmembrane region" description="Helical" evidence="6">
    <location>
        <begin position="72"/>
        <end position="89"/>
    </location>
</feature>
<dbReference type="HOGENOM" id="CLU_029574_2_0_1"/>
<evidence type="ECO:0000256" key="2">
    <source>
        <dbReference type="ARBA" id="ARBA00006665"/>
    </source>
</evidence>
<dbReference type="InterPro" id="IPR005016">
    <property type="entry name" value="TDE1/TMS"/>
</dbReference>
<dbReference type="EMBL" id="ALBS01000257">
    <property type="protein sequence ID" value="EJT47328.1"/>
    <property type="molecule type" value="Genomic_DNA"/>
</dbReference>
<name>J5QH55_TRIAS</name>
<feature type="transmembrane region" description="Helical" evidence="6">
    <location>
        <begin position="257"/>
        <end position="278"/>
    </location>
</feature>
<dbReference type="Proteomes" id="UP000002748">
    <property type="component" value="Unassembled WGS sequence"/>
</dbReference>
<dbReference type="RefSeq" id="XP_014177774.1">
    <property type="nucleotide sequence ID" value="XM_014322299.1"/>
</dbReference>
<dbReference type="Pfam" id="PF03348">
    <property type="entry name" value="Serinc"/>
    <property type="match status" value="1"/>
</dbReference>
<feature type="transmembrane region" description="Helical" evidence="6">
    <location>
        <begin position="180"/>
        <end position="203"/>
    </location>
</feature>
<reference evidence="7 8" key="1">
    <citation type="journal article" date="2012" name="Eukaryot. Cell">
        <title>Draft genome sequence of CBS 2479, the standard type strain of Trichosporon asahii.</title>
        <authorList>
            <person name="Yang R.Y."/>
            <person name="Li H.T."/>
            <person name="Zhu H."/>
            <person name="Zhou G.P."/>
            <person name="Wang M."/>
            <person name="Wang L."/>
        </authorList>
    </citation>
    <scope>NUCLEOTIDE SEQUENCE [LARGE SCALE GENOMIC DNA]</scope>
    <source>
        <strain evidence="8">ATCC 90039 / CBS 2479 / JCM 2466 / KCTC 7840 / NCYC 2677 / UAMH 7654</strain>
    </source>
</reference>
<comment type="subcellular location">
    <subcellularLocation>
        <location evidence="1">Membrane</location>
        <topology evidence="1">Multi-pass membrane protein</topology>
    </subcellularLocation>
</comment>
<sequence>MLRRPRPHPPPTSPHRLQQRYITMGALLSIPIIGGAGAIGSSILSCFAVCMGGTAASAFCKSCNCNSSIATRVGYGLIFALAAMMAYLMRTDIMIKQLERLSWDWIKMDCSGGKCYGLLAAHRFLFALTLFHIILSILLIGVRSTKAKRAAIQNGWWGLKIIAYLALCFIAFLIPNEFFMFYGAWIVPLGAFVFILIGLVLLVDFAHTWSETCLDNWERTDSNLWQFILVGSTFGLYAATLVVTIVLFVFFSGGGCGLNTFFVTANLVMTVVVTILAISGPVQEANPKSGLTQASMVAAYCTYLTSSAVVNHTDDGHCNPIQKATSGTKTTTVILGALFTFLAIAYSTTRAATQSKALVGKGHRAGAIALPEDDDAEVRLVTNQPKGRRDEMRYQAILAAVNAGSLPASVLDEPEDDEDEIDGIVGEDRDDERAGTKYNYSWFHVIFAIAAMYTAGLLTDWQVVSTEPVAHPSDPKEQFASVFENKDQDVYIGRSEATMWMRIVSSWICYALYSWSLVAPLVMPDRFGDD</sequence>
<accession>J5QH55</accession>
<comment type="caution">
    <text evidence="7">The sequence shown here is derived from an EMBL/GenBank/DDBJ whole genome shotgun (WGS) entry which is preliminary data.</text>
</comment>
<evidence type="ECO:0000313" key="7">
    <source>
        <dbReference type="EMBL" id="EJT47328.1"/>
    </source>
</evidence>
<evidence type="ECO:0000256" key="5">
    <source>
        <dbReference type="ARBA" id="ARBA00023136"/>
    </source>
</evidence>
<feature type="transmembrane region" description="Helical" evidence="6">
    <location>
        <begin position="330"/>
        <end position="348"/>
    </location>
</feature>
<feature type="transmembrane region" description="Helical" evidence="6">
    <location>
        <begin position="154"/>
        <end position="174"/>
    </location>
</feature>
<gene>
    <name evidence="7" type="ORF">A1Q1_03874</name>
</gene>
<feature type="transmembrane region" description="Helical" evidence="6">
    <location>
        <begin position="124"/>
        <end position="142"/>
    </location>
</feature>
<feature type="transmembrane region" description="Helical" evidence="6">
    <location>
        <begin position="290"/>
        <end position="310"/>
    </location>
</feature>
<keyword evidence="3 6" id="KW-0812">Transmembrane</keyword>
<comment type="similarity">
    <text evidence="2">Belongs to the TDE1 family.</text>
</comment>
<protein>
    <submittedName>
        <fullName evidence="7">Vacuolar transmembrane protein, Tms1p</fullName>
    </submittedName>
</protein>